<sequence>MTANARNEDRVADVRERLAALPAVGTTPSATLQTRRAVSDARSVVEDEPTAAGRLVPSLAGVLIDTAAFSRSTGTDVFGVGSAVRQVQLDATRALAALDFPRFLDTPADADAVRALVRAFAVSVNVEGTVSRHRVDHVGIRGLADLAVAAPTETATAVSPDVLARTLECWARIDPDEHTSTGSAVVRLLAIVARKAPEKLPPLDDLSPLLSAAAESKYPQLYAWALLTRCTGVDARPSDAPVPEGTDEVVALLAERASTSPDPRIREGAVGVLSDLESLNDVSAETLRGVATSLLEGSGGRDDGDQWVAATGLESLLAAGILPPTVVDTILETPSFGFANSTKRDRRAVQECYTTLLESEQLTVAHLSAILEDLDAFETEEPEKDAFYVARLLVDVVSNEALAPGHGSRVVDLLAEAVTAHDTRAPVKVAVAAEGLLSAVDLSIPRIRDVLDILTEVAASTEYSDVTAEAFETFAKTTPPATIAECTDSVVDLVEALIVNEDGLNGFAMRFLDAAIEALIDAGMPTDALFEAVLRSLERAIDDGDAYVPDGVATCLTVLHGDARCSQVRIRAVVAALERAAVETRGASRVRAFETLSALLDDAADVPVDTRRLRSPLAWSVRSPNPEHRATAFRTLAACARAGGMSEASVREFVPVLVYGSRATHLDVRTAAVEAIEALASGSLLPREAGPTAFWELLGVLLLESPPEARMGVEKFVRGRSDGAAPAAATALHALVTAGYAANQDELAGCESTPGALDRFHDPDAIRPSLDWHTAASTRVIDEWERDTYETVFDALGGLAGTTADPVEAWRESLIERARLPSNRRRRVDVVDRLATTQTLAATSTRDGERHER</sequence>
<dbReference type="RefSeq" id="WP_336351758.1">
    <property type="nucleotide sequence ID" value="NZ_JAZAQL010000004.1"/>
</dbReference>
<dbReference type="Gene3D" id="1.25.10.10">
    <property type="entry name" value="Leucine-rich Repeat Variant"/>
    <property type="match status" value="1"/>
</dbReference>
<keyword evidence="2" id="KW-1185">Reference proteome</keyword>
<dbReference type="SUPFAM" id="SSF48371">
    <property type="entry name" value="ARM repeat"/>
    <property type="match status" value="1"/>
</dbReference>
<protein>
    <recommendedName>
        <fullName evidence="3">HEAT repeat</fullName>
    </recommendedName>
</protein>
<comment type="caution">
    <text evidence="1">The sequence shown here is derived from an EMBL/GenBank/DDBJ whole genome shotgun (WGS) entry which is preliminary data.</text>
</comment>
<organism evidence="1 2">
    <name type="scientific">Halorubellus litoreus</name>
    <dbReference type="NCBI Taxonomy" id="755308"/>
    <lineage>
        <taxon>Archaea</taxon>
        <taxon>Methanobacteriati</taxon>
        <taxon>Methanobacteriota</taxon>
        <taxon>Stenosarchaea group</taxon>
        <taxon>Halobacteria</taxon>
        <taxon>Halobacteriales</taxon>
        <taxon>Halorubellaceae</taxon>
        <taxon>Halorubellus</taxon>
    </lineage>
</organism>
<dbReference type="AlphaFoldDB" id="A0ABD5VKT5"/>
<dbReference type="InterPro" id="IPR016024">
    <property type="entry name" value="ARM-type_fold"/>
</dbReference>
<evidence type="ECO:0000313" key="2">
    <source>
        <dbReference type="Proteomes" id="UP001596395"/>
    </source>
</evidence>
<name>A0ABD5VKT5_9EURY</name>
<accession>A0ABD5VKT5</accession>
<dbReference type="InterPro" id="IPR011989">
    <property type="entry name" value="ARM-like"/>
</dbReference>
<evidence type="ECO:0000313" key="1">
    <source>
        <dbReference type="EMBL" id="MFC6954815.1"/>
    </source>
</evidence>
<gene>
    <name evidence="1" type="ORF">ACFQGB_18260</name>
</gene>
<dbReference type="Proteomes" id="UP001596395">
    <property type="component" value="Unassembled WGS sequence"/>
</dbReference>
<dbReference type="EMBL" id="JBHSXN010000004">
    <property type="protein sequence ID" value="MFC6954815.1"/>
    <property type="molecule type" value="Genomic_DNA"/>
</dbReference>
<reference evidence="1 2" key="1">
    <citation type="journal article" date="2019" name="Int. J. Syst. Evol. Microbiol.">
        <title>The Global Catalogue of Microorganisms (GCM) 10K type strain sequencing project: providing services to taxonomists for standard genome sequencing and annotation.</title>
        <authorList>
            <consortium name="The Broad Institute Genomics Platform"/>
            <consortium name="The Broad Institute Genome Sequencing Center for Infectious Disease"/>
            <person name="Wu L."/>
            <person name="Ma J."/>
        </authorList>
    </citation>
    <scope>NUCLEOTIDE SEQUENCE [LARGE SCALE GENOMIC DNA]</scope>
    <source>
        <strain evidence="1 2">GX26</strain>
    </source>
</reference>
<proteinExistence type="predicted"/>
<evidence type="ECO:0008006" key="3">
    <source>
        <dbReference type="Google" id="ProtNLM"/>
    </source>
</evidence>